<sequence>MNQKTKLPKIVRPKKGDTAIKHSISLPPDVSRWTDTAAEASGVPFSNVIATALEKLREEAEREAQPA</sequence>
<reference evidence="1" key="1">
    <citation type="submission" date="2020-04" db="EMBL/GenBank/DDBJ databases">
        <authorList>
            <person name="Chiriac C."/>
            <person name="Salcher M."/>
            <person name="Ghai R."/>
            <person name="Kavagutti S V."/>
        </authorList>
    </citation>
    <scope>NUCLEOTIDE SEQUENCE</scope>
</reference>
<dbReference type="EMBL" id="LR796475">
    <property type="protein sequence ID" value="CAB4147354.1"/>
    <property type="molecule type" value="Genomic_DNA"/>
</dbReference>
<gene>
    <name evidence="1" type="ORF">UFOVP505_26</name>
</gene>
<name>A0A6J5MKM5_9CAUD</name>
<proteinExistence type="predicted"/>
<evidence type="ECO:0000313" key="1">
    <source>
        <dbReference type="EMBL" id="CAB4147354.1"/>
    </source>
</evidence>
<protein>
    <submittedName>
        <fullName evidence="1">Uncharacterized protein</fullName>
    </submittedName>
</protein>
<accession>A0A6J5MKM5</accession>
<organism evidence="1">
    <name type="scientific">uncultured Caudovirales phage</name>
    <dbReference type="NCBI Taxonomy" id="2100421"/>
    <lineage>
        <taxon>Viruses</taxon>
        <taxon>Duplodnaviria</taxon>
        <taxon>Heunggongvirae</taxon>
        <taxon>Uroviricota</taxon>
        <taxon>Caudoviricetes</taxon>
        <taxon>Peduoviridae</taxon>
        <taxon>Maltschvirus</taxon>
        <taxon>Maltschvirus maltsch</taxon>
    </lineage>
</organism>